<organism evidence="3 4">
    <name type="scientific">Flavobacterium granuli</name>
    <dbReference type="NCBI Taxonomy" id="280093"/>
    <lineage>
        <taxon>Bacteria</taxon>
        <taxon>Pseudomonadati</taxon>
        <taxon>Bacteroidota</taxon>
        <taxon>Flavobacteriia</taxon>
        <taxon>Flavobacteriales</taxon>
        <taxon>Flavobacteriaceae</taxon>
        <taxon>Flavobacterium</taxon>
    </lineage>
</organism>
<evidence type="ECO:0000313" key="2">
    <source>
        <dbReference type="EMBL" id="PRZ26250.1"/>
    </source>
</evidence>
<reference evidence="2 5" key="3">
    <citation type="submission" date="2018-03" db="EMBL/GenBank/DDBJ databases">
        <title>Genomic Encyclopedia of Archaeal and Bacterial Type Strains, Phase II (KMG-II): from individual species to whole genera.</title>
        <authorList>
            <person name="Goeker M."/>
        </authorList>
    </citation>
    <scope>NUCLEOTIDE SEQUENCE [LARGE SCALE GENOMIC DNA]</scope>
    <source>
        <strain evidence="2 5">DSM 17797</strain>
    </source>
</reference>
<reference evidence="3" key="1">
    <citation type="submission" date="2016-11" db="EMBL/GenBank/DDBJ databases">
        <authorList>
            <person name="Jaros S."/>
            <person name="Januszkiewicz K."/>
            <person name="Wedrychowicz H."/>
        </authorList>
    </citation>
    <scope>NUCLEOTIDE SEQUENCE [LARGE SCALE GENOMIC DNA]</scope>
    <source>
        <strain evidence="3">DSM 19729</strain>
    </source>
</reference>
<gene>
    <name evidence="2" type="ORF">BC624_102214</name>
    <name evidence="3" type="ORF">SAMN05443373_102214</name>
</gene>
<dbReference type="STRING" id="280093.SAMN05443373_102214"/>
<dbReference type="AlphaFoldDB" id="A0A1M5KDC8"/>
<evidence type="ECO:0000313" key="4">
    <source>
        <dbReference type="Proteomes" id="UP000184384"/>
    </source>
</evidence>
<dbReference type="EMBL" id="FQWO01000002">
    <property type="protein sequence ID" value="SHG50757.1"/>
    <property type="molecule type" value="Genomic_DNA"/>
</dbReference>
<name>A0A1M5KDC8_9FLAO</name>
<evidence type="ECO:0000313" key="3">
    <source>
        <dbReference type="EMBL" id="SHG50757.1"/>
    </source>
</evidence>
<keyword evidence="1" id="KW-0812">Transmembrane</keyword>
<keyword evidence="1" id="KW-0472">Membrane</keyword>
<dbReference type="RefSeq" id="WP_072940409.1">
    <property type="nucleotide sequence ID" value="NZ_FQWO01000002.1"/>
</dbReference>
<reference evidence="4" key="2">
    <citation type="submission" date="2016-11" db="EMBL/GenBank/DDBJ databases">
        <authorList>
            <person name="Varghese N."/>
            <person name="Submissions S."/>
        </authorList>
    </citation>
    <scope>NUCLEOTIDE SEQUENCE [LARGE SCALE GENOMIC DNA]</scope>
    <source>
        <strain evidence="4">DSM 19729</strain>
    </source>
</reference>
<feature type="transmembrane region" description="Helical" evidence="1">
    <location>
        <begin position="6"/>
        <end position="26"/>
    </location>
</feature>
<dbReference type="Proteomes" id="UP000184384">
    <property type="component" value="Unassembled WGS sequence"/>
</dbReference>
<protein>
    <submittedName>
        <fullName evidence="2">Uncharacterized membrane protein YsdA (DUF1294 family)</fullName>
    </submittedName>
    <submittedName>
        <fullName evidence="3">Uncharacterized membrane protein YsdA, DUF1294 family</fullName>
    </submittedName>
</protein>
<accession>A0A1M5KDC8</accession>
<feature type="transmembrane region" description="Helical" evidence="1">
    <location>
        <begin position="38"/>
        <end position="59"/>
    </location>
</feature>
<dbReference type="InterPro" id="IPR010718">
    <property type="entry name" value="DUF1294"/>
</dbReference>
<evidence type="ECO:0000256" key="1">
    <source>
        <dbReference type="SAM" id="Phobius"/>
    </source>
</evidence>
<dbReference type="Pfam" id="PF06961">
    <property type="entry name" value="DUF1294"/>
    <property type="match status" value="1"/>
</dbReference>
<sequence length="88" mass="10348">MEILFFFFLIINILAFAAINYDKFLAKKHKRRIPEKTLLSFVFFGGTVGSGLGMLIFRHKTAKRSYLLKFFGIVIFQIVILYTFFIQK</sequence>
<dbReference type="OrthoDB" id="1080927at2"/>
<feature type="transmembrane region" description="Helical" evidence="1">
    <location>
        <begin position="65"/>
        <end position="85"/>
    </location>
</feature>
<keyword evidence="1" id="KW-1133">Transmembrane helix</keyword>
<evidence type="ECO:0000313" key="5">
    <source>
        <dbReference type="Proteomes" id="UP000237771"/>
    </source>
</evidence>
<keyword evidence="5" id="KW-1185">Reference proteome</keyword>
<dbReference type="EMBL" id="PVUB01000002">
    <property type="protein sequence ID" value="PRZ26250.1"/>
    <property type="molecule type" value="Genomic_DNA"/>
</dbReference>
<proteinExistence type="predicted"/>
<dbReference type="Proteomes" id="UP000237771">
    <property type="component" value="Unassembled WGS sequence"/>
</dbReference>